<dbReference type="CDD" id="cd02947">
    <property type="entry name" value="TRX_family"/>
    <property type="match status" value="1"/>
</dbReference>
<protein>
    <recommendedName>
        <fullName evidence="1">Thioredoxin domain-containing protein</fullName>
    </recommendedName>
</protein>
<gene>
    <name evidence="2" type="ORF">FK004_01330</name>
</gene>
<dbReference type="InterPro" id="IPR036249">
    <property type="entry name" value="Thioredoxin-like_sf"/>
</dbReference>
<dbReference type="AlphaFoldDB" id="A0A2S1LKC0"/>
<keyword evidence="3" id="KW-1185">Reference proteome</keyword>
<evidence type="ECO:0000259" key="1">
    <source>
        <dbReference type="Pfam" id="PF00085"/>
    </source>
</evidence>
<proteinExistence type="predicted"/>
<dbReference type="OrthoDB" id="6398367at2"/>
<dbReference type="SUPFAM" id="SSF52833">
    <property type="entry name" value="Thioredoxin-like"/>
    <property type="match status" value="1"/>
</dbReference>
<evidence type="ECO:0000313" key="2">
    <source>
        <dbReference type="EMBL" id="AWG23956.1"/>
    </source>
</evidence>
<dbReference type="Proteomes" id="UP000244677">
    <property type="component" value="Chromosome"/>
</dbReference>
<feature type="domain" description="Thioredoxin" evidence="1">
    <location>
        <begin position="47"/>
        <end position="123"/>
    </location>
</feature>
<evidence type="ECO:0000313" key="3">
    <source>
        <dbReference type="Proteomes" id="UP000244677"/>
    </source>
</evidence>
<accession>A0A2S1LKC0</accession>
<dbReference type="EMBL" id="CP020919">
    <property type="protein sequence ID" value="AWG23956.1"/>
    <property type="molecule type" value="Genomic_DNA"/>
</dbReference>
<dbReference type="RefSeq" id="WP_108735619.1">
    <property type="nucleotide sequence ID" value="NZ_CP020919.1"/>
</dbReference>
<organism evidence="2 3">
    <name type="scientific">Flavobacterium kingsejongi</name>
    <dbReference type="NCBI Taxonomy" id="1678728"/>
    <lineage>
        <taxon>Bacteria</taxon>
        <taxon>Pseudomonadati</taxon>
        <taxon>Bacteroidota</taxon>
        <taxon>Flavobacteriia</taxon>
        <taxon>Flavobacteriales</taxon>
        <taxon>Flavobacteriaceae</taxon>
        <taxon>Flavobacterium</taxon>
    </lineage>
</organism>
<sequence>MGTKMFLGKISRHDLQADPDANWFIPTYRDYTPDAATVTLLQQYIHTIQIVIYMGNWCQDCREQVPAFYKILDGISFEEGKLLVVGMDRDKNIPGKEIPLPDIQRIPTFIVLQQGKEIGRIVEKPVISLENDLLNILVPNRMV</sequence>
<reference evidence="2 3" key="1">
    <citation type="submission" date="2017-04" db="EMBL/GenBank/DDBJ databases">
        <title>Complete genome sequence of Flavobacterium kingsejong AJ004.</title>
        <authorList>
            <person name="Lee P.C."/>
        </authorList>
    </citation>
    <scope>NUCLEOTIDE SEQUENCE [LARGE SCALE GENOMIC DNA]</scope>
    <source>
        <strain evidence="2 3">AJ004</strain>
    </source>
</reference>
<dbReference type="InterPro" id="IPR013766">
    <property type="entry name" value="Thioredoxin_domain"/>
</dbReference>
<dbReference type="Gene3D" id="3.40.30.10">
    <property type="entry name" value="Glutaredoxin"/>
    <property type="match status" value="1"/>
</dbReference>
<name>A0A2S1LKC0_9FLAO</name>
<dbReference type="KEGG" id="fki:FK004_01330"/>
<dbReference type="Pfam" id="PF00085">
    <property type="entry name" value="Thioredoxin"/>
    <property type="match status" value="1"/>
</dbReference>